<evidence type="ECO:0000313" key="3">
    <source>
        <dbReference type="Proteomes" id="UP001469553"/>
    </source>
</evidence>
<dbReference type="Proteomes" id="UP001469553">
    <property type="component" value="Unassembled WGS sequence"/>
</dbReference>
<feature type="domain" description="Hemimethylated DNA-binding" evidence="1">
    <location>
        <begin position="102"/>
        <end position="206"/>
    </location>
</feature>
<keyword evidence="3" id="KW-1185">Reference proteome</keyword>
<sequence>MKAASGSCCRFVCVCSHRQKGKMAACALRRGLLSGVSKFSRKHSHRILTVPDINSGNEVFKPRLQCRACGLLGGVQQKMFMSSRPEGKVLEPVGVFEAVKQHGKYETGQLFLHSVFGYRGIVLFPWHARLYDRDITPPVSDSKPEAPGAHGSKEVKGKTHTYYQVLIDTRDCPHIVSNDADFTHSHLVLPKSTAVCIRNVCVIQLF</sequence>
<proteinExistence type="predicted"/>
<organism evidence="2 3">
    <name type="scientific">Ameca splendens</name>
    <dbReference type="NCBI Taxonomy" id="208324"/>
    <lineage>
        <taxon>Eukaryota</taxon>
        <taxon>Metazoa</taxon>
        <taxon>Chordata</taxon>
        <taxon>Craniata</taxon>
        <taxon>Vertebrata</taxon>
        <taxon>Euteleostomi</taxon>
        <taxon>Actinopterygii</taxon>
        <taxon>Neopterygii</taxon>
        <taxon>Teleostei</taxon>
        <taxon>Neoteleostei</taxon>
        <taxon>Acanthomorphata</taxon>
        <taxon>Ovalentaria</taxon>
        <taxon>Atherinomorphae</taxon>
        <taxon>Cyprinodontiformes</taxon>
        <taxon>Goodeidae</taxon>
        <taxon>Ameca</taxon>
    </lineage>
</organism>
<dbReference type="Pfam" id="PF08755">
    <property type="entry name" value="YccV-like"/>
    <property type="match status" value="1"/>
</dbReference>
<dbReference type="InterPro" id="IPR036623">
    <property type="entry name" value="Hemimethylated_DNA-bd_sf"/>
</dbReference>
<dbReference type="PANTHER" id="PTHR14289">
    <property type="entry name" value="F-BOX ONLY PROTEIN 3"/>
    <property type="match status" value="1"/>
</dbReference>
<reference evidence="2 3" key="1">
    <citation type="submission" date="2021-06" db="EMBL/GenBank/DDBJ databases">
        <authorList>
            <person name="Palmer J.M."/>
        </authorList>
    </citation>
    <scope>NUCLEOTIDE SEQUENCE [LARGE SCALE GENOMIC DNA]</scope>
    <source>
        <strain evidence="2 3">AS_MEX2019</strain>
        <tissue evidence="2">Muscle</tissue>
    </source>
</reference>
<dbReference type="EMBL" id="JAHRIP010019260">
    <property type="protein sequence ID" value="MEQ2287042.1"/>
    <property type="molecule type" value="Genomic_DNA"/>
</dbReference>
<evidence type="ECO:0000259" key="1">
    <source>
        <dbReference type="SMART" id="SM00992"/>
    </source>
</evidence>
<dbReference type="InterPro" id="IPR011722">
    <property type="entry name" value="Hemimethylated_DNA-bd_dom"/>
</dbReference>
<dbReference type="PANTHER" id="PTHR14289:SF16">
    <property type="entry name" value="POLYMERASE DELTA-INTERACTING PROTEIN 2"/>
    <property type="match status" value="1"/>
</dbReference>
<name>A0ABV0Y076_9TELE</name>
<evidence type="ECO:0000313" key="2">
    <source>
        <dbReference type="EMBL" id="MEQ2287042.1"/>
    </source>
</evidence>
<dbReference type="SUPFAM" id="SSF141255">
    <property type="entry name" value="YccV-like"/>
    <property type="match status" value="1"/>
</dbReference>
<gene>
    <name evidence="2" type="ORF">AMECASPLE_008458</name>
</gene>
<protein>
    <recommendedName>
        <fullName evidence="1">Hemimethylated DNA-binding domain-containing protein</fullName>
    </recommendedName>
</protein>
<comment type="caution">
    <text evidence="2">The sequence shown here is derived from an EMBL/GenBank/DDBJ whole genome shotgun (WGS) entry which is preliminary data.</text>
</comment>
<accession>A0ABV0Y076</accession>
<dbReference type="SMART" id="SM00992">
    <property type="entry name" value="YccV-like"/>
    <property type="match status" value="1"/>
</dbReference>